<dbReference type="STRING" id="1121393.SAMN02745216_03214"/>
<feature type="transmembrane region" description="Helical" evidence="16">
    <location>
        <begin position="326"/>
        <end position="347"/>
    </location>
</feature>
<dbReference type="InterPro" id="IPR011640">
    <property type="entry name" value="Fe2_transport_prot_B_C"/>
</dbReference>
<evidence type="ECO:0000256" key="9">
    <source>
        <dbReference type="ARBA" id="ARBA00023004"/>
    </source>
</evidence>
<dbReference type="Pfam" id="PF02421">
    <property type="entry name" value="FeoB_N"/>
    <property type="match status" value="1"/>
</dbReference>
<keyword evidence="3" id="KW-1003">Cell membrane</keyword>
<dbReference type="InterPro" id="IPR050860">
    <property type="entry name" value="FeoB_GTPase"/>
</dbReference>
<dbReference type="CDD" id="cd01879">
    <property type="entry name" value="FeoB"/>
    <property type="match status" value="1"/>
</dbReference>
<feature type="transmembrane region" description="Helical" evidence="16">
    <location>
        <begin position="526"/>
        <end position="546"/>
    </location>
</feature>
<dbReference type="AlphaFoldDB" id="A0A1M6R7T8"/>
<dbReference type="GO" id="GO:0005525">
    <property type="term" value="F:GTP binding"/>
    <property type="evidence" value="ECO:0007669"/>
    <property type="project" value="UniProtKB-KW"/>
</dbReference>
<feature type="binding site" evidence="14">
    <location>
        <begin position="34"/>
        <end position="38"/>
    </location>
    <ligand>
        <name>GTP</name>
        <dbReference type="ChEBI" id="CHEBI:37565"/>
        <label>1</label>
    </ligand>
</feature>
<dbReference type="EMBL" id="FQZU01000021">
    <property type="protein sequence ID" value="SHK28522.1"/>
    <property type="molecule type" value="Genomic_DNA"/>
</dbReference>
<dbReference type="PANTHER" id="PTHR43185">
    <property type="entry name" value="FERROUS IRON TRANSPORT PROTEIN B"/>
    <property type="match status" value="1"/>
</dbReference>
<dbReference type="SUPFAM" id="SSF52540">
    <property type="entry name" value="P-loop containing nucleoside triphosphate hydrolases"/>
    <property type="match status" value="1"/>
</dbReference>
<feature type="binding site" evidence="15">
    <location>
        <position position="24"/>
    </location>
    <ligand>
        <name>Mg(2+)</name>
        <dbReference type="ChEBI" id="CHEBI:18420"/>
        <label>2</label>
    </ligand>
</feature>
<dbReference type="InterPro" id="IPR011642">
    <property type="entry name" value="Gate_dom"/>
</dbReference>
<keyword evidence="10" id="KW-0406">Ion transport</keyword>
<evidence type="ECO:0000256" key="15">
    <source>
        <dbReference type="PIRSR" id="PIRSR603373-2"/>
    </source>
</evidence>
<evidence type="ECO:0000256" key="12">
    <source>
        <dbReference type="ARBA" id="ARBA00023136"/>
    </source>
</evidence>
<feature type="binding site" evidence="15">
    <location>
        <position position="21"/>
    </location>
    <ligand>
        <name>Mg(2+)</name>
        <dbReference type="ChEBI" id="CHEBI:18420"/>
        <label>2</label>
    </ligand>
</feature>
<evidence type="ECO:0000259" key="17">
    <source>
        <dbReference type="PROSITE" id="PS51711"/>
    </source>
</evidence>
<keyword evidence="15" id="KW-0460">Magnesium</keyword>
<dbReference type="Gene3D" id="1.10.287.1770">
    <property type="match status" value="1"/>
</dbReference>
<evidence type="ECO:0000256" key="4">
    <source>
        <dbReference type="ARBA" id="ARBA00022496"/>
    </source>
</evidence>
<dbReference type="InterPro" id="IPR027417">
    <property type="entry name" value="P-loop_NTPase"/>
</dbReference>
<evidence type="ECO:0000256" key="2">
    <source>
        <dbReference type="ARBA" id="ARBA00022448"/>
    </source>
</evidence>
<comment type="function">
    <text evidence="16">Probable transporter of a GTP-driven Fe(2+) uptake system.</text>
</comment>
<dbReference type="GO" id="GO:0015093">
    <property type="term" value="F:ferrous iron transmembrane transporter activity"/>
    <property type="evidence" value="ECO:0007669"/>
    <property type="project" value="UniProtKB-UniRule"/>
</dbReference>
<organism evidence="18 19">
    <name type="scientific">Desulfatibacillum alkenivorans DSM 16219</name>
    <dbReference type="NCBI Taxonomy" id="1121393"/>
    <lineage>
        <taxon>Bacteria</taxon>
        <taxon>Pseudomonadati</taxon>
        <taxon>Thermodesulfobacteriota</taxon>
        <taxon>Desulfobacteria</taxon>
        <taxon>Desulfobacterales</taxon>
        <taxon>Desulfatibacillaceae</taxon>
        <taxon>Desulfatibacillum</taxon>
    </lineage>
</organism>
<name>A0A1M6R7T8_9BACT</name>
<dbReference type="RefSeq" id="WP_073477278.1">
    <property type="nucleotide sequence ID" value="NZ_FQZU01000021.1"/>
</dbReference>
<feature type="binding site" evidence="14">
    <location>
        <begin position="115"/>
        <end position="118"/>
    </location>
    <ligand>
        <name>GTP</name>
        <dbReference type="ChEBI" id="CHEBI:37565"/>
        <label>1</label>
    </ligand>
</feature>
<keyword evidence="2 16" id="KW-0813">Transport</keyword>
<feature type="binding site" evidence="15">
    <location>
        <position position="20"/>
    </location>
    <ligand>
        <name>Mg(2+)</name>
        <dbReference type="ChEBI" id="CHEBI:18420"/>
        <label>2</label>
    </ligand>
</feature>
<dbReference type="InterPro" id="IPR005225">
    <property type="entry name" value="Small_GTP-bd"/>
</dbReference>
<dbReference type="NCBIfam" id="TIGR00437">
    <property type="entry name" value="feoB"/>
    <property type="match status" value="1"/>
</dbReference>
<evidence type="ECO:0000313" key="18">
    <source>
        <dbReference type="EMBL" id="SHK28522.1"/>
    </source>
</evidence>
<dbReference type="NCBIfam" id="TIGR00231">
    <property type="entry name" value="small_GTP"/>
    <property type="match status" value="1"/>
</dbReference>
<protein>
    <recommendedName>
        <fullName evidence="13 16">Ferrous iron transport protein B</fullName>
    </recommendedName>
</protein>
<dbReference type="GO" id="GO:0005886">
    <property type="term" value="C:plasma membrane"/>
    <property type="evidence" value="ECO:0007669"/>
    <property type="project" value="UniProtKB-SubCell"/>
</dbReference>
<sequence>MQATIALAGNPNSGKTTLFNALTGARQHVGNYPGVTVERKEGLCSVGAHTAHIVDLPGTYSLTAYSEEEKVAREYLAQERPDVVIDTLDASNLERHLYLVVQLLEMGLPLVLALNMVDVAKSRGMEVDAEKLSELLRTPVVPTIARTGKGKQDLIQRAADLAQQPVNQTPLVISYGADIDKALLEMQSLISEGAFLKNYYNPRWVAIKYLEMDEDIIAKGRAVNPDLSDRLTAISARVAAHLEATLNMDPESMIADHRWGFIRSIIQQGVITRSNDSDRLYLSDKIDMVLTNRFAGPIIMLAILYGLYQVVFAYSAAPVEWVEGMFGWLSDTAAALLPPGMLQSLVVSGVIDGVGGVMGFVPLIMFMFLGIAIMEDTGYLARVAYMLDRVFKAFGLHGSSVMAYVVSGGIAGGCAVPGVMAARTLRSPKERLATLLTAPFMNCGAKLPVFALLIAAFFPANEALMMFGITLLAWMGALVAAKILRMTIIRGESTPFVMELPPYRVPTFRGLATHTWERTWQYIKKAGTVILGISILLWVIMTFPGLPENKTAEFEVMRQHVAASYPEAAAQELANADEGAELSDQAQALRGALAAVDSQEAQAALRNSAAGRIGGALESVTQWAGFDWRTNIALVGGFAAKEVVVSALSTAYSLGETDPEEYQTLSQTLAKDSSWSPAVALALIVFTMFYAPCFVTVVCIAKEAGSWKWAAFSVIFNTAAAFILAVGVYQMATLLGY</sequence>
<evidence type="ECO:0000256" key="8">
    <source>
        <dbReference type="ARBA" id="ARBA00022989"/>
    </source>
</evidence>
<feature type="transmembrane region" description="Helical" evidence="16">
    <location>
        <begin position="464"/>
        <end position="484"/>
    </location>
</feature>
<keyword evidence="9 16" id="KW-0408">Iron</keyword>
<proteinExistence type="inferred from homology"/>
<dbReference type="Gene3D" id="3.40.50.300">
    <property type="entry name" value="P-loop containing nucleotide triphosphate hydrolases"/>
    <property type="match status" value="1"/>
</dbReference>
<evidence type="ECO:0000256" key="1">
    <source>
        <dbReference type="ARBA" id="ARBA00004429"/>
    </source>
</evidence>
<evidence type="ECO:0000256" key="5">
    <source>
        <dbReference type="ARBA" id="ARBA00022519"/>
    </source>
</evidence>
<keyword evidence="19" id="KW-1185">Reference proteome</keyword>
<feature type="binding site" evidence="14">
    <location>
        <begin position="9"/>
        <end position="16"/>
    </location>
    <ligand>
        <name>GTP</name>
        <dbReference type="ChEBI" id="CHEBI:37565"/>
        <label>1</label>
    </ligand>
</feature>
<dbReference type="PROSITE" id="PS51711">
    <property type="entry name" value="G_FEOB"/>
    <property type="match status" value="1"/>
</dbReference>
<feature type="transmembrane region" description="Helical" evidence="16">
    <location>
        <begin position="709"/>
        <end position="732"/>
    </location>
</feature>
<feature type="binding site" evidence="14">
    <location>
        <begin position="55"/>
        <end position="58"/>
    </location>
    <ligand>
        <name>GTP</name>
        <dbReference type="ChEBI" id="CHEBI:37565"/>
        <label>1</label>
    </ligand>
</feature>
<comment type="similarity">
    <text evidence="16">Belongs to the TRAFAC class TrmE-Era-EngA-EngB-Septin-like GTPase superfamily. FeoB GTPase (TC 9.A.8) family.</text>
</comment>
<dbReference type="OrthoDB" id="9809127at2"/>
<feature type="domain" description="FeoB-type G" evidence="17">
    <location>
        <begin position="2"/>
        <end position="164"/>
    </location>
</feature>
<feature type="transmembrane region" description="Helical" evidence="16">
    <location>
        <begin position="432"/>
        <end position="458"/>
    </location>
</feature>
<keyword evidence="6 16" id="KW-0812">Transmembrane</keyword>
<dbReference type="InterPro" id="IPR003373">
    <property type="entry name" value="Fe2_transport_prot-B"/>
</dbReference>
<evidence type="ECO:0000256" key="10">
    <source>
        <dbReference type="ARBA" id="ARBA00023065"/>
    </source>
</evidence>
<dbReference type="Proteomes" id="UP000183994">
    <property type="component" value="Unassembled WGS sequence"/>
</dbReference>
<dbReference type="InterPro" id="IPR041069">
    <property type="entry name" value="FeoB_Cyto"/>
</dbReference>
<keyword evidence="8 16" id="KW-1133">Transmembrane helix</keyword>
<feature type="binding site" evidence="15">
    <location>
        <position position="23"/>
    </location>
    <ligand>
        <name>Mg(2+)</name>
        <dbReference type="ChEBI" id="CHEBI:18420"/>
        <label>2</label>
    </ligand>
</feature>
<keyword evidence="11 14" id="KW-0342">GTP-binding</keyword>
<reference evidence="19" key="1">
    <citation type="submission" date="2016-11" db="EMBL/GenBank/DDBJ databases">
        <authorList>
            <person name="Varghese N."/>
            <person name="Submissions S."/>
        </authorList>
    </citation>
    <scope>NUCLEOTIDE SEQUENCE [LARGE SCALE GENOMIC DNA]</scope>
    <source>
        <strain evidence="19">DSM 16219</strain>
    </source>
</reference>
<evidence type="ECO:0000256" key="6">
    <source>
        <dbReference type="ARBA" id="ARBA00022692"/>
    </source>
</evidence>
<keyword evidence="4 16" id="KW-0410">Iron transport</keyword>
<dbReference type="Pfam" id="PF17910">
    <property type="entry name" value="FeoB_Cyto"/>
    <property type="match status" value="1"/>
</dbReference>
<keyword evidence="7 14" id="KW-0547">Nucleotide-binding</keyword>
<feature type="transmembrane region" description="Helical" evidence="16">
    <location>
        <begin position="394"/>
        <end position="420"/>
    </location>
</feature>
<gene>
    <name evidence="18" type="ORF">SAMN02745216_03214</name>
</gene>
<feature type="transmembrane region" description="Helical" evidence="16">
    <location>
        <begin position="678"/>
        <end position="700"/>
    </location>
</feature>
<accession>A0A1M6R7T8</accession>
<dbReference type="InterPro" id="IPR006073">
    <property type="entry name" value="GTP-bd"/>
</dbReference>
<evidence type="ECO:0000256" key="13">
    <source>
        <dbReference type="NCBIfam" id="TIGR00437"/>
    </source>
</evidence>
<dbReference type="InterPro" id="IPR030389">
    <property type="entry name" value="G_FEOB_dom"/>
</dbReference>
<keyword evidence="5" id="KW-0997">Cell inner membrane</keyword>
<dbReference type="PRINTS" id="PR00326">
    <property type="entry name" value="GTP1OBG"/>
</dbReference>
<feature type="transmembrane region" description="Helical" evidence="16">
    <location>
        <begin position="294"/>
        <end position="314"/>
    </location>
</feature>
<dbReference type="FunFam" id="3.40.50.300:FF:000426">
    <property type="entry name" value="Ferrous iron transport protein B"/>
    <property type="match status" value="1"/>
</dbReference>
<evidence type="ECO:0000256" key="16">
    <source>
        <dbReference type="RuleBase" id="RU362098"/>
    </source>
</evidence>
<dbReference type="PANTHER" id="PTHR43185:SF1">
    <property type="entry name" value="FE(2+) TRANSPORTER FEOB"/>
    <property type="match status" value="1"/>
</dbReference>
<keyword evidence="12 16" id="KW-0472">Membrane</keyword>
<dbReference type="GO" id="GO:0046872">
    <property type="term" value="F:metal ion binding"/>
    <property type="evidence" value="ECO:0007669"/>
    <property type="project" value="UniProtKB-KW"/>
</dbReference>
<comment type="subcellular location">
    <subcellularLocation>
        <location evidence="1 16">Cell inner membrane</location>
        <topology evidence="1 16">Multi-pass membrane protein</topology>
    </subcellularLocation>
</comment>
<evidence type="ECO:0000256" key="3">
    <source>
        <dbReference type="ARBA" id="ARBA00022475"/>
    </source>
</evidence>
<evidence type="ECO:0000256" key="7">
    <source>
        <dbReference type="ARBA" id="ARBA00022741"/>
    </source>
</evidence>
<evidence type="ECO:0000256" key="14">
    <source>
        <dbReference type="PIRSR" id="PIRSR603373-1"/>
    </source>
</evidence>
<keyword evidence="15" id="KW-0479">Metal-binding</keyword>
<evidence type="ECO:0000313" key="19">
    <source>
        <dbReference type="Proteomes" id="UP000183994"/>
    </source>
</evidence>
<evidence type="ECO:0000256" key="11">
    <source>
        <dbReference type="ARBA" id="ARBA00023134"/>
    </source>
</evidence>
<dbReference type="Pfam" id="PF07670">
    <property type="entry name" value="Gate"/>
    <property type="match status" value="2"/>
</dbReference>
<dbReference type="Pfam" id="PF07664">
    <property type="entry name" value="FeoB_C"/>
    <property type="match status" value="1"/>
</dbReference>
<feature type="transmembrane region" description="Helical" evidence="16">
    <location>
        <begin position="354"/>
        <end position="374"/>
    </location>
</feature>